<evidence type="ECO:0000313" key="1">
    <source>
        <dbReference type="EMBL" id="MEP0867718.1"/>
    </source>
</evidence>
<dbReference type="EMBL" id="JAMPKK010000083">
    <property type="protein sequence ID" value="MEP0867718.1"/>
    <property type="molecule type" value="Genomic_DNA"/>
</dbReference>
<proteinExistence type="predicted"/>
<evidence type="ECO:0000313" key="2">
    <source>
        <dbReference type="Proteomes" id="UP001442494"/>
    </source>
</evidence>
<dbReference type="Proteomes" id="UP001442494">
    <property type="component" value="Unassembled WGS sequence"/>
</dbReference>
<keyword evidence="2" id="KW-1185">Reference proteome</keyword>
<name>A0ABV0JW97_9CYAN</name>
<organism evidence="1 2">
    <name type="scientific">Funiculus sociatus GB2-A5</name>
    <dbReference type="NCBI Taxonomy" id="2933946"/>
    <lineage>
        <taxon>Bacteria</taxon>
        <taxon>Bacillati</taxon>
        <taxon>Cyanobacteriota</taxon>
        <taxon>Cyanophyceae</taxon>
        <taxon>Coleofasciculales</taxon>
        <taxon>Coleofasciculaceae</taxon>
        <taxon>Funiculus</taxon>
    </lineage>
</organism>
<protein>
    <submittedName>
        <fullName evidence="1">Uncharacterized protein</fullName>
    </submittedName>
</protein>
<reference evidence="1 2" key="1">
    <citation type="submission" date="2022-04" db="EMBL/GenBank/DDBJ databases">
        <title>Positive selection, recombination, and allopatry shape intraspecific diversity of widespread and dominant cyanobacteria.</title>
        <authorList>
            <person name="Wei J."/>
            <person name="Shu W."/>
            <person name="Hu C."/>
        </authorList>
    </citation>
    <scope>NUCLEOTIDE SEQUENCE [LARGE SCALE GENOMIC DNA]</scope>
    <source>
        <strain evidence="1 2">GB2-A5</strain>
    </source>
</reference>
<accession>A0ABV0JW97</accession>
<gene>
    <name evidence="1" type="ORF">NDI37_25055</name>
</gene>
<comment type="caution">
    <text evidence="1">The sequence shown here is derived from an EMBL/GenBank/DDBJ whole genome shotgun (WGS) entry which is preliminary data.</text>
</comment>
<sequence length="23" mass="2727">MYRAAFNAVQWYAEESKAHKVAR</sequence>